<feature type="region of interest" description="Disordered" evidence="2">
    <location>
        <begin position="295"/>
        <end position="353"/>
    </location>
</feature>
<name>A0AAD9YN02_COLKA</name>
<evidence type="ECO:0000259" key="3">
    <source>
        <dbReference type="Pfam" id="PF24883"/>
    </source>
</evidence>
<dbReference type="Proteomes" id="UP001281614">
    <property type="component" value="Unassembled WGS sequence"/>
</dbReference>
<accession>A0AAD9YN02</accession>
<proteinExistence type="predicted"/>
<feature type="compositionally biased region" description="Basic and acidic residues" evidence="2">
    <location>
        <begin position="181"/>
        <end position="194"/>
    </location>
</feature>
<dbReference type="EMBL" id="VYYT01000077">
    <property type="protein sequence ID" value="KAK2771764.1"/>
    <property type="molecule type" value="Genomic_DNA"/>
</dbReference>
<dbReference type="InterPro" id="IPR056884">
    <property type="entry name" value="NPHP3-like_N"/>
</dbReference>
<feature type="compositionally biased region" description="Basic and acidic residues" evidence="2">
    <location>
        <begin position="335"/>
        <end position="353"/>
    </location>
</feature>
<feature type="region of interest" description="Disordered" evidence="2">
    <location>
        <begin position="175"/>
        <end position="195"/>
    </location>
</feature>
<evidence type="ECO:0000256" key="2">
    <source>
        <dbReference type="SAM" id="MobiDB-lite"/>
    </source>
</evidence>
<reference evidence="4" key="1">
    <citation type="submission" date="2023-02" db="EMBL/GenBank/DDBJ databases">
        <title>Colletotrichum kahawae CIFC_Que2 genome sequencing and assembly.</title>
        <authorList>
            <person name="Baroncelli R."/>
        </authorList>
    </citation>
    <scope>NUCLEOTIDE SEQUENCE</scope>
    <source>
        <strain evidence="4">CIFC_Que2</strain>
    </source>
</reference>
<comment type="caution">
    <text evidence="4">The sequence shown here is derived from an EMBL/GenBank/DDBJ whole genome shotgun (WGS) entry which is preliminary data.</text>
</comment>
<gene>
    <name evidence="4" type="ORF">CKAH01_14270</name>
</gene>
<dbReference type="InterPro" id="IPR027417">
    <property type="entry name" value="P-loop_NTPase"/>
</dbReference>
<evidence type="ECO:0000256" key="1">
    <source>
        <dbReference type="ARBA" id="ARBA00022737"/>
    </source>
</evidence>
<dbReference type="Gene3D" id="3.40.50.300">
    <property type="entry name" value="P-loop containing nucleotide triphosphate hydrolases"/>
    <property type="match status" value="1"/>
</dbReference>
<protein>
    <recommendedName>
        <fullName evidence="3">Nephrocystin 3-like N-terminal domain-containing protein</fullName>
    </recommendedName>
</protein>
<dbReference type="SUPFAM" id="SSF52540">
    <property type="entry name" value="P-loop containing nucleoside triphosphate hydrolases"/>
    <property type="match status" value="1"/>
</dbReference>
<evidence type="ECO:0000313" key="5">
    <source>
        <dbReference type="Proteomes" id="UP001281614"/>
    </source>
</evidence>
<keyword evidence="1" id="KW-0677">Repeat</keyword>
<keyword evidence="5" id="KW-1185">Reference proteome</keyword>
<organism evidence="4 5">
    <name type="scientific">Colletotrichum kahawae</name>
    <name type="common">Coffee berry disease fungus</name>
    <dbReference type="NCBI Taxonomy" id="34407"/>
    <lineage>
        <taxon>Eukaryota</taxon>
        <taxon>Fungi</taxon>
        <taxon>Dikarya</taxon>
        <taxon>Ascomycota</taxon>
        <taxon>Pezizomycotina</taxon>
        <taxon>Sordariomycetes</taxon>
        <taxon>Hypocreomycetidae</taxon>
        <taxon>Glomerellales</taxon>
        <taxon>Glomerellaceae</taxon>
        <taxon>Colletotrichum</taxon>
        <taxon>Colletotrichum gloeosporioides species complex</taxon>
    </lineage>
</organism>
<dbReference type="PANTHER" id="PTHR10039">
    <property type="entry name" value="AMELOGENIN"/>
    <property type="match status" value="1"/>
</dbReference>
<sequence length="706" mass="79277">MEAAGLASSILTFIDVSYKIVKGAHELYRSASGSTSENNHIANVVLDLEKASGYLSLTQSGENDAELQRLALQCRSLSRDLLELLHKLRVRDKTLFKSFAAAFANARKQKDIISIEHPDSGEEYAAANNGLSQSQAPIRAQLEAIRKESNRLENKHSLELEKMHARLEEIIEVLRGQQTDTRPDAPPHPTKESDQIPDVLKFRKTGRESRALDITVEGEAYRPKPQIPNASGGLADLANLLSELKPVFDAIQNQNSVLSFLYFDDMFRREDTVRDASAETFAWMVQKPDASNVEFVQEDSSSDGESRSHGAASGETDSGSGQSYSPEQTDIKTSNVDHHTLQERRRKLEEEHWRRRTTSENFLSFLIAVGGGSFFITGKAGSGKSTLMKFLANHQQVSKGLAIWGNGRKLIQVNMFFWNSGTALQKSLEGFYRTIIFHTLRQSPELIEEIFPPFTDTNSNESNKKRRSSLMQVFDRLVRIGAFSTHAICLFIDGLGEYEGDTLDQKDLASKLFSWSRADNVKIVCSGRPYTTFLDIFQSDDLFAKLDHLTRADITTFATSQFEDNLKDTAFGGVRSACIEQVEAIADKSEGVFLWAGLVVRSLLNAALDYEDETYLVQLLNESPTDLNGLFRKMLSSVHDSESLRQRSNFIFDLAVQWWSEYIGINALALTWLPELNWFQTASNFPLDVPKLPYNEEERAAYSRGL</sequence>
<dbReference type="AlphaFoldDB" id="A0AAD9YN02"/>
<feature type="domain" description="Nephrocystin 3-like N-terminal" evidence="3">
    <location>
        <begin position="373"/>
        <end position="528"/>
    </location>
</feature>
<dbReference type="PANTHER" id="PTHR10039:SF5">
    <property type="entry name" value="NACHT DOMAIN-CONTAINING PROTEIN"/>
    <property type="match status" value="1"/>
</dbReference>
<feature type="compositionally biased region" description="Polar residues" evidence="2">
    <location>
        <begin position="315"/>
        <end position="334"/>
    </location>
</feature>
<dbReference type="Pfam" id="PF24883">
    <property type="entry name" value="NPHP3_N"/>
    <property type="match status" value="1"/>
</dbReference>
<evidence type="ECO:0000313" key="4">
    <source>
        <dbReference type="EMBL" id="KAK2771764.1"/>
    </source>
</evidence>